<evidence type="ECO:0000313" key="2">
    <source>
        <dbReference type="EMBL" id="CAL1412192.1"/>
    </source>
</evidence>
<dbReference type="EMBL" id="OZ034822">
    <property type="protein sequence ID" value="CAL1412192.1"/>
    <property type="molecule type" value="Genomic_DNA"/>
</dbReference>
<proteinExistence type="predicted"/>
<reference evidence="2 3" key="1">
    <citation type="submission" date="2024-04" db="EMBL/GenBank/DDBJ databases">
        <authorList>
            <person name="Fracassetti M."/>
        </authorList>
    </citation>
    <scope>NUCLEOTIDE SEQUENCE [LARGE SCALE GENOMIC DNA]</scope>
</reference>
<gene>
    <name evidence="2" type="ORF">LTRI10_LOCUS51501</name>
</gene>
<feature type="region of interest" description="Disordered" evidence="1">
    <location>
        <begin position="1"/>
        <end position="20"/>
    </location>
</feature>
<evidence type="ECO:0000256" key="1">
    <source>
        <dbReference type="SAM" id="MobiDB-lite"/>
    </source>
</evidence>
<protein>
    <submittedName>
        <fullName evidence="2">Uncharacterized protein</fullName>
    </submittedName>
</protein>
<evidence type="ECO:0000313" key="3">
    <source>
        <dbReference type="Proteomes" id="UP001497516"/>
    </source>
</evidence>
<accession>A0AAV2GPK6</accession>
<sequence length="69" mass="7852">MIGVTAAQRFSTKGWSNRCPRKRLRNNLSAENGFGGGAESPNWKSEISLRREEKTASEEEENRRIGDQR</sequence>
<name>A0AAV2GPK6_9ROSI</name>
<dbReference type="AlphaFoldDB" id="A0AAV2GPK6"/>
<feature type="region of interest" description="Disordered" evidence="1">
    <location>
        <begin position="27"/>
        <end position="69"/>
    </location>
</feature>
<dbReference type="Proteomes" id="UP001497516">
    <property type="component" value="Chromosome 9"/>
</dbReference>
<organism evidence="2 3">
    <name type="scientific">Linum trigynum</name>
    <dbReference type="NCBI Taxonomy" id="586398"/>
    <lineage>
        <taxon>Eukaryota</taxon>
        <taxon>Viridiplantae</taxon>
        <taxon>Streptophyta</taxon>
        <taxon>Embryophyta</taxon>
        <taxon>Tracheophyta</taxon>
        <taxon>Spermatophyta</taxon>
        <taxon>Magnoliopsida</taxon>
        <taxon>eudicotyledons</taxon>
        <taxon>Gunneridae</taxon>
        <taxon>Pentapetalae</taxon>
        <taxon>rosids</taxon>
        <taxon>fabids</taxon>
        <taxon>Malpighiales</taxon>
        <taxon>Linaceae</taxon>
        <taxon>Linum</taxon>
    </lineage>
</organism>
<keyword evidence="3" id="KW-1185">Reference proteome</keyword>
<feature type="compositionally biased region" description="Basic and acidic residues" evidence="1">
    <location>
        <begin position="47"/>
        <end position="69"/>
    </location>
</feature>